<dbReference type="PANTHER" id="PTHR30272">
    <property type="entry name" value="3-HYDROXYACYL-[ACYL-CARRIER-PROTEIN] DEHYDRATASE"/>
    <property type="match status" value="1"/>
</dbReference>
<dbReference type="InterPro" id="IPR029069">
    <property type="entry name" value="HotDog_dom_sf"/>
</dbReference>
<reference evidence="2" key="1">
    <citation type="submission" date="2020-10" db="EMBL/GenBank/DDBJ databases">
        <authorList>
            <person name="Gilroy R."/>
        </authorList>
    </citation>
    <scope>NUCLEOTIDE SEQUENCE</scope>
    <source>
        <strain evidence="2">ChiHjej13B12-12457</strain>
    </source>
</reference>
<dbReference type="AlphaFoldDB" id="A0A9D1E2H9"/>
<accession>A0A9D1E2H9</accession>
<dbReference type="EC" id="4.2.1.59" evidence="2"/>
<organism evidence="2 3">
    <name type="scientific">Candidatus Coprenecus avistercoris</name>
    <dbReference type="NCBI Taxonomy" id="2840730"/>
    <lineage>
        <taxon>Bacteria</taxon>
        <taxon>Pseudomonadati</taxon>
        <taxon>Bacteroidota</taxon>
        <taxon>Bacteroidia</taxon>
        <taxon>Bacteroidales</taxon>
        <taxon>Rikenellaceae</taxon>
        <taxon>Rikenellaceae incertae sedis</taxon>
        <taxon>Candidatus Coprenecus</taxon>
    </lineage>
</organism>
<reference evidence="2" key="2">
    <citation type="journal article" date="2021" name="PeerJ">
        <title>Extensive microbial diversity within the chicken gut microbiome revealed by metagenomics and culture.</title>
        <authorList>
            <person name="Gilroy R."/>
            <person name="Ravi A."/>
            <person name="Getino M."/>
            <person name="Pursley I."/>
            <person name="Horton D.L."/>
            <person name="Alikhan N.F."/>
            <person name="Baker D."/>
            <person name="Gharbi K."/>
            <person name="Hall N."/>
            <person name="Watson M."/>
            <person name="Adriaenssens E.M."/>
            <person name="Foster-Nyarko E."/>
            <person name="Jarju S."/>
            <person name="Secka A."/>
            <person name="Antonio M."/>
            <person name="Oren A."/>
            <person name="Chaudhuri R.R."/>
            <person name="La Ragione R."/>
            <person name="Hildebrand F."/>
            <person name="Pallen M.J."/>
        </authorList>
    </citation>
    <scope>NUCLEOTIDE SEQUENCE</scope>
    <source>
        <strain evidence="2">ChiHjej13B12-12457</strain>
    </source>
</reference>
<dbReference type="GO" id="GO:0019171">
    <property type="term" value="F:(3R)-hydroxyacyl-[acyl-carrier-protein] dehydratase activity"/>
    <property type="evidence" value="ECO:0007669"/>
    <property type="project" value="UniProtKB-EC"/>
</dbReference>
<comment type="caution">
    <text evidence="2">The sequence shown here is derived from an EMBL/GenBank/DDBJ whole genome shotgun (WGS) entry which is preliminary data.</text>
</comment>
<dbReference type="PANTHER" id="PTHR30272:SF1">
    <property type="entry name" value="3-HYDROXYACYL-[ACYL-CARRIER-PROTEIN] DEHYDRATASE"/>
    <property type="match status" value="1"/>
</dbReference>
<evidence type="ECO:0000313" key="2">
    <source>
        <dbReference type="EMBL" id="HIR63363.1"/>
    </source>
</evidence>
<proteinExistence type="predicted"/>
<dbReference type="EMBL" id="DVHI01000096">
    <property type="protein sequence ID" value="HIR63363.1"/>
    <property type="molecule type" value="Genomic_DNA"/>
</dbReference>
<protein>
    <submittedName>
        <fullName evidence="2">3-hydroxyacyl-ACP dehydratase FabZ</fullName>
        <ecNumber evidence="2">4.2.1.59</ecNumber>
    </submittedName>
</protein>
<sequence>MDREEIKKFLRHREPMLLVDEMELQGDGTECIGKYHVRGDEFFLQGHFPGYPVVPGVILCEIMGQCSSLLIKDYLVGHTTLFTGIDKTRFKRQVRPGDTVEVHAHVTNHRAMLFYIDAKAFVEGELCVEASLSFAVIPNDKVK</sequence>
<dbReference type="CDD" id="cd01288">
    <property type="entry name" value="FabZ"/>
    <property type="match status" value="1"/>
</dbReference>
<gene>
    <name evidence="2" type="primary">fabZ</name>
    <name evidence="2" type="ORF">IAC94_07590</name>
</gene>
<keyword evidence="1 2" id="KW-0456">Lyase</keyword>
<dbReference type="SUPFAM" id="SSF54637">
    <property type="entry name" value="Thioesterase/thiol ester dehydrase-isomerase"/>
    <property type="match status" value="1"/>
</dbReference>
<dbReference type="InterPro" id="IPR013114">
    <property type="entry name" value="FabA_FabZ"/>
</dbReference>
<name>A0A9D1E2H9_9BACT</name>
<dbReference type="Proteomes" id="UP000886744">
    <property type="component" value="Unassembled WGS sequence"/>
</dbReference>
<evidence type="ECO:0000313" key="3">
    <source>
        <dbReference type="Proteomes" id="UP000886744"/>
    </source>
</evidence>
<evidence type="ECO:0000256" key="1">
    <source>
        <dbReference type="ARBA" id="ARBA00023239"/>
    </source>
</evidence>
<dbReference type="Gene3D" id="3.10.129.10">
    <property type="entry name" value="Hotdog Thioesterase"/>
    <property type="match status" value="1"/>
</dbReference>
<dbReference type="NCBIfam" id="NF000582">
    <property type="entry name" value="PRK00006.1"/>
    <property type="match status" value="1"/>
</dbReference>
<dbReference type="Pfam" id="PF07977">
    <property type="entry name" value="FabA"/>
    <property type="match status" value="1"/>
</dbReference>